<evidence type="ECO:0000313" key="5">
    <source>
        <dbReference type="EMBL" id="CAL4090383.1"/>
    </source>
</evidence>
<dbReference type="PANTHER" id="PTHR15407">
    <property type="entry name" value="FUKUTIN-RELATED"/>
    <property type="match status" value="1"/>
</dbReference>
<feature type="non-terminal residue" evidence="5">
    <location>
        <position position="433"/>
    </location>
</feature>
<dbReference type="Proteomes" id="UP001497623">
    <property type="component" value="Unassembled WGS sequence"/>
</dbReference>
<evidence type="ECO:0000256" key="4">
    <source>
        <dbReference type="ARBA" id="ARBA00023136"/>
    </source>
</evidence>
<dbReference type="EMBL" id="CAXKWB010008262">
    <property type="protein sequence ID" value="CAL4090383.1"/>
    <property type="molecule type" value="Genomic_DNA"/>
</dbReference>
<sequence length="433" mass="50236">MWGGLRVARFALLCVQNGPVYLLYMYINMVKIGSSSDRPCYRALVQRREIRCILMISEECDICIMFCTAVVITNKSADTVVTAIFKSWITLFGAPLFIQSVMYILHCPGLLPLVMHYRIIMDFLLTSRDGKQVLVRHSGSSRSCHLCSDQIFRSDHQIRSPDNKTKMMQYSVRHINTSFCSDRAKNRMHITDVDNDDDVEVDVDSSEDMVNVDNVDENFGGAGDVTENNEIRSTTDRISKEVLLIRWVITEKIKNMSKKRKESIWLNCYLRFYRQCDIIPWSMDVDIGIFIEDYNAKIITEFEKKGLQLTHKFGKWDDSFELSFKEDEIKLDIFFFYTEGATMWNGGTQARTGKKFKYGSQAKPRYSMRCYTCWISVLNVRVSQTCEIRNFGKSRQGVSPNHVQIFEINTVSHSLHVNDIQFFFKSLILMNET</sequence>
<reference evidence="5 6" key="1">
    <citation type="submission" date="2024-05" db="EMBL/GenBank/DDBJ databases">
        <authorList>
            <person name="Wallberg A."/>
        </authorList>
    </citation>
    <scope>NUCLEOTIDE SEQUENCE [LARGE SCALE GENOMIC DNA]</scope>
</reference>
<organism evidence="5 6">
    <name type="scientific">Meganyctiphanes norvegica</name>
    <name type="common">Northern krill</name>
    <name type="synonym">Thysanopoda norvegica</name>
    <dbReference type="NCBI Taxonomy" id="48144"/>
    <lineage>
        <taxon>Eukaryota</taxon>
        <taxon>Metazoa</taxon>
        <taxon>Ecdysozoa</taxon>
        <taxon>Arthropoda</taxon>
        <taxon>Crustacea</taxon>
        <taxon>Multicrustacea</taxon>
        <taxon>Malacostraca</taxon>
        <taxon>Eumalacostraca</taxon>
        <taxon>Eucarida</taxon>
        <taxon>Euphausiacea</taxon>
        <taxon>Euphausiidae</taxon>
        <taxon>Meganyctiphanes</taxon>
    </lineage>
</organism>
<dbReference type="GO" id="GO:0016020">
    <property type="term" value="C:membrane"/>
    <property type="evidence" value="ECO:0007669"/>
    <property type="project" value="UniProtKB-SubCell"/>
</dbReference>
<evidence type="ECO:0000313" key="6">
    <source>
        <dbReference type="Proteomes" id="UP001497623"/>
    </source>
</evidence>
<protein>
    <submittedName>
        <fullName evidence="5">Uncharacterized protein</fullName>
    </submittedName>
</protein>
<keyword evidence="2" id="KW-0812">Transmembrane</keyword>
<dbReference type="PANTHER" id="PTHR15407:SF28">
    <property type="entry name" value="RIBITOL-5-PHOSPHATE TRANSFERASE FKTN"/>
    <property type="match status" value="1"/>
</dbReference>
<keyword evidence="4" id="KW-0472">Membrane</keyword>
<dbReference type="InterPro" id="IPR009644">
    <property type="entry name" value="FKTN/MNN4/W02B3.4-1"/>
</dbReference>
<keyword evidence="3" id="KW-1133">Transmembrane helix</keyword>
<evidence type="ECO:0000256" key="3">
    <source>
        <dbReference type="ARBA" id="ARBA00022989"/>
    </source>
</evidence>
<comment type="caution">
    <text evidence="5">The sequence shown here is derived from an EMBL/GenBank/DDBJ whole genome shotgun (WGS) entry which is preliminary data.</text>
</comment>
<name>A0AAV2QP16_MEGNR</name>
<accession>A0AAV2QP16</accession>
<dbReference type="AlphaFoldDB" id="A0AAV2QP16"/>
<comment type="subcellular location">
    <subcellularLocation>
        <location evidence="1">Membrane</location>
        <topology evidence="1">Single-pass membrane protein</topology>
    </subcellularLocation>
</comment>
<proteinExistence type="predicted"/>
<gene>
    <name evidence="5" type="ORF">MNOR_LOCUS14013</name>
</gene>
<keyword evidence="6" id="KW-1185">Reference proteome</keyword>
<evidence type="ECO:0000256" key="1">
    <source>
        <dbReference type="ARBA" id="ARBA00004167"/>
    </source>
</evidence>
<evidence type="ECO:0000256" key="2">
    <source>
        <dbReference type="ARBA" id="ARBA00022692"/>
    </source>
</evidence>